<evidence type="ECO:0000313" key="3">
    <source>
        <dbReference type="Proteomes" id="UP000626370"/>
    </source>
</evidence>
<reference evidence="3" key="1">
    <citation type="journal article" date="2019" name="Int. J. Syst. Evol. Microbiol.">
        <title>The Global Catalogue of Microorganisms (GCM) 10K type strain sequencing project: providing services to taxonomists for standard genome sequencing and annotation.</title>
        <authorList>
            <consortium name="The Broad Institute Genomics Platform"/>
            <consortium name="The Broad Institute Genome Sequencing Center for Infectious Disease"/>
            <person name="Wu L."/>
            <person name="Ma J."/>
        </authorList>
    </citation>
    <scope>NUCLEOTIDE SEQUENCE [LARGE SCALE GENOMIC DNA]</scope>
    <source>
        <strain evidence="3">CGMCC 1.15922</strain>
    </source>
</reference>
<dbReference type="RefSeq" id="WP_189379112.1">
    <property type="nucleotide sequence ID" value="NZ_BNAH01000013.1"/>
</dbReference>
<feature type="domain" description="Swiss Army Knife 2H phosphoesterase" evidence="1">
    <location>
        <begin position="99"/>
        <end position="200"/>
    </location>
</feature>
<gene>
    <name evidence="2" type="ORF">GCM10011501_30450</name>
</gene>
<dbReference type="Proteomes" id="UP000626370">
    <property type="component" value="Unassembled WGS sequence"/>
</dbReference>
<comment type="caution">
    <text evidence="2">The sequence shown here is derived from an EMBL/GenBank/DDBJ whole genome shotgun (WGS) entry which is preliminary data.</text>
</comment>
<evidence type="ECO:0000259" key="1">
    <source>
        <dbReference type="Pfam" id="PF22547"/>
    </source>
</evidence>
<keyword evidence="3" id="KW-1185">Reference proteome</keyword>
<proteinExistence type="predicted"/>
<evidence type="ECO:0000313" key="2">
    <source>
        <dbReference type="EMBL" id="GHE98785.1"/>
    </source>
</evidence>
<organism evidence="2 3">
    <name type="scientific">Thalassotalea profundi</name>
    <dbReference type="NCBI Taxonomy" id="2036687"/>
    <lineage>
        <taxon>Bacteria</taxon>
        <taxon>Pseudomonadati</taxon>
        <taxon>Pseudomonadota</taxon>
        <taxon>Gammaproteobacteria</taxon>
        <taxon>Alteromonadales</taxon>
        <taxon>Colwelliaceae</taxon>
        <taxon>Thalassotalea</taxon>
    </lineage>
</organism>
<dbReference type="Pfam" id="PF22547">
    <property type="entry name" value="2H-SAK"/>
    <property type="match status" value="1"/>
</dbReference>
<sequence>MKLLLLQILLLLLSILPFENIAANAVSFIDKDPTLSSSQKVEILPHQAHALKQIKPSNNLMKTIEITLVELTDNQGLVYLGGLVNEATISVYLAHLKAHLKAQLNEQYPDFRQNQMNRDHGQFHMTLVNPFEYQKIDKNQIIQGRKFMVTLHGLGKVEKDNSATYFVVASSEDGRRFRDSLLLSPKDFHVTLGFNPNDIYSERKNLATLIDVE</sequence>
<dbReference type="EMBL" id="BNAH01000013">
    <property type="protein sequence ID" value="GHE98785.1"/>
    <property type="molecule type" value="Genomic_DNA"/>
</dbReference>
<protein>
    <recommendedName>
        <fullName evidence="1">Swiss Army Knife 2H phosphoesterase domain-containing protein</fullName>
    </recommendedName>
</protein>
<accession>A0ABQ3IYU5</accession>
<name>A0ABQ3IYU5_9GAMM</name>
<dbReference type="InterPro" id="IPR054498">
    <property type="entry name" value="2H-SAK"/>
</dbReference>